<dbReference type="OrthoDB" id="10253744at2759"/>
<keyword evidence="2" id="KW-1185">Reference proteome</keyword>
<dbReference type="EMBL" id="ML004474">
    <property type="protein sequence ID" value="RKP29816.1"/>
    <property type="molecule type" value="Genomic_DNA"/>
</dbReference>
<proteinExistence type="predicted"/>
<dbReference type="AlphaFoldDB" id="A0A4P9ZAK9"/>
<reference evidence="2" key="1">
    <citation type="journal article" date="2018" name="Nat. Microbiol.">
        <title>Leveraging single-cell genomics to expand the fungal tree of life.</title>
        <authorList>
            <person name="Ahrendt S.R."/>
            <person name="Quandt C.A."/>
            <person name="Ciobanu D."/>
            <person name="Clum A."/>
            <person name="Salamov A."/>
            <person name="Andreopoulos B."/>
            <person name="Cheng J.F."/>
            <person name="Woyke T."/>
            <person name="Pelin A."/>
            <person name="Henrissat B."/>
            <person name="Reynolds N.K."/>
            <person name="Benny G.L."/>
            <person name="Smith M.E."/>
            <person name="James T.Y."/>
            <person name="Grigoriev I.V."/>
        </authorList>
    </citation>
    <scope>NUCLEOTIDE SEQUENCE [LARGE SCALE GENOMIC DNA]</scope>
    <source>
        <strain evidence="2">Baker2002</strain>
    </source>
</reference>
<accession>A0A4P9ZAK9</accession>
<dbReference type="Proteomes" id="UP000268321">
    <property type="component" value="Unassembled WGS sequence"/>
</dbReference>
<organism evidence="1 2">
    <name type="scientific">Metschnikowia bicuspidata</name>
    <dbReference type="NCBI Taxonomy" id="27322"/>
    <lineage>
        <taxon>Eukaryota</taxon>
        <taxon>Fungi</taxon>
        <taxon>Dikarya</taxon>
        <taxon>Ascomycota</taxon>
        <taxon>Saccharomycotina</taxon>
        <taxon>Pichiomycetes</taxon>
        <taxon>Metschnikowiaceae</taxon>
        <taxon>Metschnikowia</taxon>
    </lineage>
</organism>
<dbReference type="InterPro" id="IPR009737">
    <property type="entry name" value="Aim32/Apd1-like"/>
</dbReference>
<dbReference type="Pfam" id="PF06999">
    <property type="entry name" value="Suc_Fer-like"/>
    <property type="match status" value="1"/>
</dbReference>
<name>A0A4P9ZAK9_9ASCO</name>
<protein>
    <submittedName>
        <fullName evidence="1">Uncharacterized protein</fullName>
    </submittedName>
</protein>
<evidence type="ECO:0000313" key="2">
    <source>
        <dbReference type="Proteomes" id="UP000268321"/>
    </source>
</evidence>
<gene>
    <name evidence="1" type="ORF">METBISCDRAFT_27948</name>
</gene>
<evidence type="ECO:0000313" key="1">
    <source>
        <dbReference type="EMBL" id="RKP29816.1"/>
    </source>
</evidence>
<sequence length="167" mass="18832">MQSKINLVPGSLSNDFERLKRTKVSPNYPVSVTKAIIRGAHVTDLTTHLATLATRRANSHQFVLVYPYAKAVQFAAEHLTEFIEHYLLPENTVAETYNPFTGGNALKQLTRVKRPVLFQERDLDKDLVLICGHTKRDVLCGVLSSLLTEEFQRVLEHEAMSDKIEVG</sequence>